<dbReference type="Proteomes" id="UP000092993">
    <property type="component" value="Unassembled WGS sequence"/>
</dbReference>
<evidence type="ECO:0000313" key="2">
    <source>
        <dbReference type="Proteomes" id="UP000092993"/>
    </source>
</evidence>
<dbReference type="Gene3D" id="3.40.50.150">
    <property type="entry name" value="Vaccinia Virus protein VP39"/>
    <property type="match status" value="1"/>
</dbReference>
<dbReference type="AlphaFoldDB" id="A0A1C7M9C4"/>
<comment type="caution">
    <text evidence="1">The sequence shown here is derived from an EMBL/GenBank/DDBJ whole genome shotgun (WGS) entry which is preliminary data.</text>
</comment>
<keyword evidence="1" id="KW-0808">Transferase</keyword>
<dbReference type="STRING" id="5627.A0A1C7M9C4"/>
<proteinExistence type="predicted"/>
<dbReference type="SUPFAM" id="SSF53335">
    <property type="entry name" value="S-adenosyl-L-methionine-dependent methyltransferases"/>
    <property type="match status" value="1"/>
</dbReference>
<dbReference type="OrthoDB" id="407325at2759"/>
<gene>
    <name evidence="1" type="primary">nnt1</name>
    <name evidence="1" type="ORF">A0H81_06368</name>
</gene>
<dbReference type="GO" id="GO:0032259">
    <property type="term" value="P:methylation"/>
    <property type="evidence" value="ECO:0007669"/>
    <property type="project" value="UniProtKB-KW"/>
</dbReference>
<keyword evidence="1" id="KW-0489">Methyltransferase</keyword>
<dbReference type="OMA" id="RARWCIV"/>
<reference evidence="1 2" key="1">
    <citation type="submission" date="2016-03" db="EMBL/GenBank/DDBJ databases">
        <title>Whole genome sequencing of Grifola frondosa 9006-11.</title>
        <authorList>
            <person name="Min B."/>
            <person name="Park H."/>
            <person name="Kim J.-G."/>
            <person name="Cho H."/>
            <person name="Oh Y.-L."/>
            <person name="Kong W.-S."/>
            <person name="Choi I.-G."/>
        </authorList>
    </citation>
    <scope>NUCLEOTIDE SEQUENCE [LARGE SCALE GENOMIC DNA]</scope>
    <source>
        <strain evidence="1 2">9006-11</strain>
    </source>
</reference>
<organism evidence="1 2">
    <name type="scientific">Grifola frondosa</name>
    <name type="common">Maitake</name>
    <name type="synonym">Polyporus frondosus</name>
    <dbReference type="NCBI Taxonomy" id="5627"/>
    <lineage>
        <taxon>Eukaryota</taxon>
        <taxon>Fungi</taxon>
        <taxon>Dikarya</taxon>
        <taxon>Basidiomycota</taxon>
        <taxon>Agaricomycotina</taxon>
        <taxon>Agaricomycetes</taxon>
        <taxon>Polyporales</taxon>
        <taxon>Grifolaceae</taxon>
        <taxon>Grifola</taxon>
    </lineage>
</organism>
<dbReference type="InterPro" id="IPR029063">
    <property type="entry name" value="SAM-dependent_MTases_sf"/>
</dbReference>
<evidence type="ECO:0000313" key="1">
    <source>
        <dbReference type="EMBL" id="OBZ73533.1"/>
    </source>
</evidence>
<keyword evidence="2" id="KW-1185">Reference proteome</keyword>
<dbReference type="GO" id="GO:0008757">
    <property type="term" value="F:S-adenosylmethionine-dependent methyltransferase activity"/>
    <property type="evidence" value="ECO:0007669"/>
    <property type="project" value="UniProtKB-ARBA"/>
</dbReference>
<name>A0A1C7M9C4_GRIFR</name>
<dbReference type="Pfam" id="PF10294">
    <property type="entry name" value="Methyltransf_16"/>
    <property type="match status" value="1"/>
</dbReference>
<accession>A0A1C7M9C4</accession>
<sequence>MSHIVTVTSICQRALSAEQLPTDDDDDDAMTDPEDILSESLQTLYEYVPTTRSSAGSIFRYLIPDRLANQGNTIPIEPSHRSSRITLETPDTQPANWSLHASSIWVSSLFVADHLDDLHLPHYIEASSRRGERLRVLELGAGAGLPGICIAKIYEGVSIISSDYPDADLIDTLASNIQRNGVTDRCRAVAYAWGSDASILSEAGCDSHSEQPRKFDVVLAADTLWNPELHGPFIETLRLTLRDTADARIYLVAGLHTGRYTIQAFLKSVSEAGFDIEEATERQVTDGDSCRPWTIERAEGEDEMERRRWVIWMVLRWKRL</sequence>
<dbReference type="PANTHER" id="PTHR14614:SF130">
    <property type="entry name" value="PROTEIN-LYSINE N-METHYLTRANSFERASE EEF2KMT"/>
    <property type="match status" value="1"/>
</dbReference>
<dbReference type="PANTHER" id="PTHR14614">
    <property type="entry name" value="HEPATOCELLULAR CARCINOMA-ASSOCIATED ANTIGEN"/>
    <property type="match status" value="1"/>
</dbReference>
<dbReference type="EMBL" id="LUGG01000006">
    <property type="protein sequence ID" value="OBZ73533.1"/>
    <property type="molecule type" value="Genomic_DNA"/>
</dbReference>
<dbReference type="InterPro" id="IPR019410">
    <property type="entry name" value="Methyltransf_16"/>
</dbReference>
<protein>
    <submittedName>
        <fullName evidence="1">Protein N-methyltransferase nnt1</fullName>
    </submittedName>
</protein>
<dbReference type="GO" id="GO:0005737">
    <property type="term" value="C:cytoplasm"/>
    <property type="evidence" value="ECO:0007669"/>
    <property type="project" value="TreeGrafter"/>
</dbReference>
<dbReference type="CDD" id="cd02440">
    <property type="entry name" value="AdoMet_MTases"/>
    <property type="match status" value="1"/>
</dbReference>